<feature type="compositionally biased region" description="Low complexity" evidence="1">
    <location>
        <begin position="21"/>
        <end position="43"/>
    </location>
</feature>
<dbReference type="EMBL" id="BSXT01003331">
    <property type="protein sequence ID" value="GMF53703.1"/>
    <property type="molecule type" value="Genomic_DNA"/>
</dbReference>
<evidence type="ECO:0000313" key="3">
    <source>
        <dbReference type="Proteomes" id="UP001165121"/>
    </source>
</evidence>
<gene>
    <name evidence="2" type="ORF">Pfra01_002225500</name>
</gene>
<evidence type="ECO:0000256" key="1">
    <source>
        <dbReference type="SAM" id="MobiDB-lite"/>
    </source>
</evidence>
<comment type="caution">
    <text evidence="2">The sequence shown here is derived from an EMBL/GenBank/DDBJ whole genome shotgun (WGS) entry which is preliminary data.</text>
</comment>
<sequence length="198" mass="20592">MGRGAPLRPADPLASSEASRSSPKTYPSASKSSYSFTSSSLASEIPPADSSKPTDLSEIDERRPPLPVRGVGPPSISIRPDVIGVAGTAEDPLAIFVFFLLSSCFFSSSSSPKLVRATGNAETPVVEPPRLALKMKYWASHSGMQGQTLADSELGARSIGNNGNNAAANTIDATLADDAALTSQSKKHKTIADGFELA</sequence>
<organism evidence="2 3">
    <name type="scientific">Phytophthora fragariaefolia</name>
    <dbReference type="NCBI Taxonomy" id="1490495"/>
    <lineage>
        <taxon>Eukaryota</taxon>
        <taxon>Sar</taxon>
        <taxon>Stramenopiles</taxon>
        <taxon>Oomycota</taxon>
        <taxon>Peronosporomycetes</taxon>
        <taxon>Peronosporales</taxon>
        <taxon>Peronosporaceae</taxon>
        <taxon>Phytophthora</taxon>
    </lineage>
</organism>
<dbReference type="AlphaFoldDB" id="A0A9W6Y6C8"/>
<accession>A0A9W6Y6C8</accession>
<keyword evidence="3" id="KW-1185">Reference proteome</keyword>
<dbReference type="OrthoDB" id="115898at2759"/>
<proteinExistence type="predicted"/>
<reference evidence="2" key="1">
    <citation type="submission" date="2023-04" db="EMBL/GenBank/DDBJ databases">
        <title>Phytophthora fragariaefolia NBRC 109709.</title>
        <authorList>
            <person name="Ichikawa N."/>
            <person name="Sato H."/>
            <person name="Tonouchi N."/>
        </authorList>
    </citation>
    <scope>NUCLEOTIDE SEQUENCE</scope>
    <source>
        <strain evidence="2">NBRC 109709</strain>
    </source>
</reference>
<protein>
    <submittedName>
        <fullName evidence="2">Unnamed protein product</fullName>
    </submittedName>
</protein>
<evidence type="ECO:0000313" key="2">
    <source>
        <dbReference type="EMBL" id="GMF53703.1"/>
    </source>
</evidence>
<dbReference type="Proteomes" id="UP001165121">
    <property type="component" value="Unassembled WGS sequence"/>
</dbReference>
<feature type="region of interest" description="Disordered" evidence="1">
    <location>
        <begin position="1"/>
        <end position="74"/>
    </location>
</feature>
<name>A0A9W6Y6C8_9STRA</name>